<reference evidence="1 2" key="1">
    <citation type="submission" date="2020-04" db="EMBL/GenBank/DDBJ databases">
        <authorList>
            <person name="Klaysubun C."/>
            <person name="Duangmal K."/>
            <person name="Lipun K."/>
        </authorList>
    </citation>
    <scope>NUCLEOTIDE SEQUENCE [LARGE SCALE GENOMIC DNA]</scope>
    <source>
        <strain evidence="1 2">K10HN5</strain>
    </source>
</reference>
<keyword evidence="2" id="KW-1185">Reference proteome</keyword>
<dbReference type="Pfam" id="PF08897">
    <property type="entry name" value="DUF1841"/>
    <property type="match status" value="1"/>
</dbReference>
<dbReference type="Proteomes" id="UP000820669">
    <property type="component" value="Unassembled WGS sequence"/>
</dbReference>
<evidence type="ECO:0000313" key="2">
    <source>
        <dbReference type="Proteomes" id="UP000820669"/>
    </source>
</evidence>
<dbReference type="InterPro" id="IPR014993">
    <property type="entry name" value="DUF1841"/>
</dbReference>
<sequence>MFAQFLRDAGELTRITDPLDAELFVSGLVGTWWNALPAGAEDADVVIGGPLVDYAARRRTPTALAFLRAMAVLGNDAQRERALAGAEALAAAGVAEPGWATALGAVTVGECWTWEDCYGDQVSVLCGFSHGGDRPAEQHSLLVLVDHNLGSLVKDATVLGDPAAVIAELRREFADEPMMTISPVSPAEVRRLVEPALAMTDMTLDPPVAEDFASHRALAHARMRALPPSPAVDPVEVAETERAALVAEFLASPEGRALPDREAAEYSARLLVDYGSDYDDGKPVRVSPTKMEIFLLDFVPSKVVLDAADREALPDVVAAWSEWAAERNGLPEPARAELTEAVAELGQHFAQAYDEGSAGPAASLLSGLEGLDGRADLQDALNRRLFAMPLTGGRVGEEDFPHLDASDPDERRMLIISEHPEYQSALDDPAFSGEIDGVNPRLHVSMHEIVASQLWDDDPPEAWVAARRLLDDGYDRHEILHHLASLVAPELHAALTERRPVDVDGYRRALSELAEHGIR</sequence>
<name>A0ABX1SDM3_9PSEU</name>
<accession>A0ABX1SDM3</accession>
<proteinExistence type="predicted"/>
<comment type="caution">
    <text evidence="1">The sequence shown here is derived from an EMBL/GenBank/DDBJ whole genome shotgun (WGS) entry which is preliminary data.</text>
</comment>
<evidence type="ECO:0000313" key="1">
    <source>
        <dbReference type="EMBL" id="NMH99650.1"/>
    </source>
</evidence>
<protein>
    <submittedName>
        <fullName evidence="1">DUF1841 family protein</fullName>
    </submittedName>
</protein>
<dbReference type="RefSeq" id="WP_169383133.1">
    <property type="nucleotide sequence ID" value="NZ_JAAXLA010000039.1"/>
</dbReference>
<gene>
    <name evidence="1" type="ORF">HF526_20365</name>
</gene>
<organism evidence="1 2">
    <name type="scientific">Pseudonocardia acidicola</name>
    <dbReference type="NCBI Taxonomy" id="2724939"/>
    <lineage>
        <taxon>Bacteria</taxon>
        <taxon>Bacillati</taxon>
        <taxon>Actinomycetota</taxon>
        <taxon>Actinomycetes</taxon>
        <taxon>Pseudonocardiales</taxon>
        <taxon>Pseudonocardiaceae</taxon>
        <taxon>Pseudonocardia</taxon>
    </lineage>
</organism>
<dbReference type="EMBL" id="JAAXLA010000039">
    <property type="protein sequence ID" value="NMH99650.1"/>
    <property type="molecule type" value="Genomic_DNA"/>
</dbReference>